<evidence type="ECO:0000256" key="1">
    <source>
        <dbReference type="SAM" id="Coils"/>
    </source>
</evidence>
<dbReference type="EMBL" id="VSSQ01099178">
    <property type="protein sequence ID" value="MPN41858.1"/>
    <property type="molecule type" value="Genomic_DNA"/>
</dbReference>
<evidence type="ECO:0000313" key="2">
    <source>
        <dbReference type="EMBL" id="MPN41858.1"/>
    </source>
</evidence>
<reference evidence="2" key="1">
    <citation type="submission" date="2019-08" db="EMBL/GenBank/DDBJ databases">
        <authorList>
            <person name="Kucharzyk K."/>
            <person name="Murdoch R.W."/>
            <person name="Higgins S."/>
            <person name="Loffler F."/>
        </authorList>
    </citation>
    <scope>NUCLEOTIDE SEQUENCE</scope>
</reference>
<sequence>MGSALSKAGRLKKEKMDVARAEERFYFLQNQMTDLEAQLNEEMDILTRGIEKYKEATRESLVRPKNTDINIKAFGLAWIPVRIGE</sequence>
<comment type="caution">
    <text evidence="2">The sequence shown here is derived from an EMBL/GenBank/DDBJ whole genome shotgun (WGS) entry which is preliminary data.</text>
</comment>
<dbReference type="AlphaFoldDB" id="A0A645HS25"/>
<protein>
    <submittedName>
        <fullName evidence="2">Uncharacterized protein</fullName>
    </submittedName>
</protein>
<name>A0A645HS25_9ZZZZ</name>
<proteinExistence type="predicted"/>
<keyword evidence="1" id="KW-0175">Coiled coil</keyword>
<accession>A0A645HS25</accession>
<gene>
    <name evidence="2" type="ORF">SDC9_189413</name>
</gene>
<feature type="coiled-coil region" evidence="1">
    <location>
        <begin position="18"/>
        <end position="56"/>
    </location>
</feature>
<organism evidence="2">
    <name type="scientific">bioreactor metagenome</name>
    <dbReference type="NCBI Taxonomy" id="1076179"/>
    <lineage>
        <taxon>unclassified sequences</taxon>
        <taxon>metagenomes</taxon>
        <taxon>ecological metagenomes</taxon>
    </lineage>
</organism>